<feature type="domain" description="DUF306" evidence="2">
    <location>
        <begin position="40"/>
        <end position="150"/>
    </location>
</feature>
<reference evidence="3 4" key="1">
    <citation type="submission" date="2019-02" db="EMBL/GenBank/DDBJ databases">
        <title>The draft genome of Acinetobacter halotolerans strain JCM 31009.</title>
        <authorList>
            <person name="Qin J."/>
            <person name="Feng Y."/>
            <person name="Nemec A."/>
            <person name="Zong Z."/>
        </authorList>
    </citation>
    <scope>NUCLEOTIDE SEQUENCE [LARGE SCALE GENOMIC DNA]</scope>
    <source>
        <strain evidence="3 4">JCM 31009</strain>
    </source>
</reference>
<protein>
    <submittedName>
        <fullName evidence="3">META domain-containing protein</fullName>
    </submittedName>
</protein>
<dbReference type="Pfam" id="PF03724">
    <property type="entry name" value="META"/>
    <property type="match status" value="1"/>
</dbReference>
<dbReference type="InterPro" id="IPR005184">
    <property type="entry name" value="DUF306_Meta_HslJ"/>
</dbReference>
<dbReference type="PROSITE" id="PS51257">
    <property type="entry name" value="PROKAR_LIPOPROTEIN"/>
    <property type="match status" value="1"/>
</dbReference>
<name>A0A4Q6X9M8_9GAMM</name>
<dbReference type="PANTHER" id="PTHR35535:SF2">
    <property type="entry name" value="DUF306 DOMAIN-CONTAINING PROTEIN"/>
    <property type="match status" value="1"/>
</dbReference>
<evidence type="ECO:0000313" key="3">
    <source>
        <dbReference type="EMBL" id="RZF53112.1"/>
    </source>
</evidence>
<organism evidence="3 4">
    <name type="scientific">Acinetobacter halotolerans</name>
    <dbReference type="NCBI Taxonomy" id="1752076"/>
    <lineage>
        <taxon>Bacteria</taxon>
        <taxon>Pseudomonadati</taxon>
        <taxon>Pseudomonadota</taxon>
        <taxon>Gammaproteobacteria</taxon>
        <taxon>Moraxellales</taxon>
        <taxon>Moraxellaceae</taxon>
        <taxon>Acinetobacter</taxon>
    </lineage>
</organism>
<proteinExistence type="predicted"/>
<feature type="chain" id="PRO_5020218690" evidence="1">
    <location>
        <begin position="22"/>
        <end position="158"/>
    </location>
</feature>
<dbReference type="AlphaFoldDB" id="A0A4Q6X9M8"/>
<dbReference type="PANTHER" id="PTHR35535">
    <property type="entry name" value="HEAT SHOCK PROTEIN HSLJ"/>
    <property type="match status" value="1"/>
</dbReference>
<comment type="caution">
    <text evidence="3">The sequence shown here is derived from an EMBL/GenBank/DDBJ whole genome shotgun (WGS) entry which is preliminary data.</text>
</comment>
<dbReference type="RefSeq" id="WP_130161986.1">
    <property type="nucleotide sequence ID" value="NZ_SGIM01000005.1"/>
</dbReference>
<feature type="signal peptide" evidence="1">
    <location>
        <begin position="1"/>
        <end position="21"/>
    </location>
</feature>
<dbReference type="EMBL" id="SGIM01000005">
    <property type="protein sequence ID" value="RZF53112.1"/>
    <property type="molecule type" value="Genomic_DNA"/>
</dbReference>
<sequence length="158" mass="16707">MLKTLLTSSTLAVAVVMSGCAATESLHTSSNASQKESIGLYNHTWVATQINGVDIKTDGPSHQKPAIQFDANTKRFSGADGCNKIFGSFESSAKQLQLGPIASTKMACIGNDNATLSRQYVDALTHTASYRLNGNKLQLSDSAGKVLVSFVTVTQPLP</sequence>
<evidence type="ECO:0000256" key="1">
    <source>
        <dbReference type="SAM" id="SignalP"/>
    </source>
</evidence>
<evidence type="ECO:0000313" key="4">
    <source>
        <dbReference type="Proteomes" id="UP000292110"/>
    </source>
</evidence>
<accession>A0A4Q6X9M8</accession>
<dbReference type="InterPro" id="IPR038670">
    <property type="entry name" value="HslJ-like_sf"/>
</dbReference>
<dbReference type="Gene3D" id="2.40.128.270">
    <property type="match status" value="1"/>
</dbReference>
<dbReference type="InterPro" id="IPR053147">
    <property type="entry name" value="Hsp_HslJ-like"/>
</dbReference>
<keyword evidence="1" id="KW-0732">Signal</keyword>
<dbReference type="Proteomes" id="UP000292110">
    <property type="component" value="Unassembled WGS sequence"/>
</dbReference>
<keyword evidence="4" id="KW-1185">Reference proteome</keyword>
<evidence type="ECO:0000259" key="2">
    <source>
        <dbReference type="Pfam" id="PF03724"/>
    </source>
</evidence>
<gene>
    <name evidence="3" type="ORF">EXE30_08270</name>
</gene>